<feature type="region of interest" description="Disordered" evidence="1">
    <location>
        <begin position="521"/>
        <end position="546"/>
    </location>
</feature>
<evidence type="ECO:0000256" key="1">
    <source>
        <dbReference type="SAM" id="MobiDB-lite"/>
    </source>
</evidence>
<gene>
    <name evidence="2" type="ORF">SODALDRAFT_379357</name>
</gene>
<organism evidence="2 3">
    <name type="scientific">Sodiomyces alkalinus (strain CBS 110278 / VKM F-3762 / F11)</name>
    <name type="common">Alkaliphilic filamentous fungus</name>
    <dbReference type="NCBI Taxonomy" id="1314773"/>
    <lineage>
        <taxon>Eukaryota</taxon>
        <taxon>Fungi</taxon>
        <taxon>Dikarya</taxon>
        <taxon>Ascomycota</taxon>
        <taxon>Pezizomycotina</taxon>
        <taxon>Sordariomycetes</taxon>
        <taxon>Hypocreomycetidae</taxon>
        <taxon>Glomerellales</taxon>
        <taxon>Plectosphaerellaceae</taxon>
        <taxon>Sodiomyces</taxon>
    </lineage>
</organism>
<dbReference type="OrthoDB" id="5314201at2759"/>
<evidence type="ECO:0008006" key="4">
    <source>
        <dbReference type="Google" id="ProtNLM"/>
    </source>
</evidence>
<accession>A0A3N2PUH1</accession>
<dbReference type="AlphaFoldDB" id="A0A3N2PUH1"/>
<evidence type="ECO:0000313" key="3">
    <source>
        <dbReference type="Proteomes" id="UP000272025"/>
    </source>
</evidence>
<protein>
    <recommendedName>
        <fullName evidence="4">HAUS augmin-like complex subunit 3 N-terminal domain-containing protein</fullName>
    </recommendedName>
</protein>
<sequence>MAWGDGFVDAGTLNGLLRKLDTGIRIDDASLQRALDDPTHGPAFKEWANLHLGADNLLSKGELALYASLDQSGEVDQLVTSQDLAIVPSVTEEELKTAIEELNRSTASITRQTETLKQHHNALAKLIEADAKAADSRSMLAAKKAAKQDAERKRLLTTVEELSQSLSFRIADLEQQSKAADDDLNRTVDELLHSDDKLLSSLQKLGWELDSEDPEDKENVERLRETCMRLIKSIVETTRTKLDRLYLEALNTAPLDAGASMEDVTALQEEVESLYAEILPVAQMSVEQQYLEPALKSLSAKNGQSINRSAAAVVYINACLEYLLGRVDRLTPHIGTLRSHQAAISSFAHMIKTQLAVPSVSAEKTAPPPQPASPIRVRKNTTLKPSWDRRSSDLPDESPVEALLCMLAIDVAQPSTSTSSPQNPNLAVSGWDAIPILARTQAEREAKADDVALNAQESFEHATAAHLADARRAMQLLRDSVLAESPFGADVKLVDPAIESSIIVLRQEVAKVQARVEEIESVRSSARHKNRGPTGKQREFVERWGA</sequence>
<reference evidence="2 3" key="1">
    <citation type="journal article" date="2018" name="Mol. Ecol.">
        <title>The obligate alkalophilic soda-lake fungus Sodiomyces alkalinus has shifted to a protein diet.</title>
        <authorList>
            <person name="Grum-Grzhimaylo A.A."/>
            <person name="Falkoski D.L."/>
            <person name="van den Heuvel J."/>
            <person name="Valero-Jimenez C.A."/>
            <person name="Min B."/>
            <person name="Choi I.G."/>
            <person name="Lipzen A."/>
            <person name="Daum C.G."/>
            <person name="Aanen D.K."/>
            <person name="Tsang A."/>
            <person name="Henrissat B."/>
            <person name="Bilanenko E.N."/>
            <person name="de Vries R.P."/>
            <person name="van Kan J.A.L."/>
            <person name="Grigoriev I.V."/>
            <person name="Debets A.J.M."/>
        </authorList>
    </citation>
    <scope>NUCLEOTIDE SEQUENCE [LARGE SCALE GENOMIC DNA]</scope>
    <source>
        <strain evidence="2 3">F11</strain>
    </source>
</reference>
<dbReference type="GeneID" id="39583513"/>
<feature type="compositionally biased region" description="Basic and acidic residues" evidence="1">
    <location>
        <begin position="536"/>
        <end position="546"/>
    </location>
</feature>
<evidence type="ECO:0000313" key="2">
    <source>
        <dbReference type="EMBL" id="ROT38141.1"/>
    </source>
</evidence>
<dbReference type="Proteomes" id="UP000272025">
    <property type="component" value="Unassembled WGS sequence"/>
</dbReference>
<dbReference type="EMBL" id="ML119056">
    <property type="protein sequence ID" value="ROT38141.1"/>
    <property type="molecule type" value="Genomic_DNA"/>
</dbReference>
<name>A0A3N2PUH1_SODAK</name>
<proteinExistence type="predicted"/>
<keyword evidence="3" id="KW-1185">Reference proteome</keyword>
<dbReference type="RefSeq" id="XP_028465947.1">
    <property type="nucleotide sequence ID" value="XM_028615036.1"/>
</dbReference>